<gene>
    <name evidence="1" type="ORF">MARPO_0052s0076</name>
</gene>
<organism evidence="1 2">
    <name type="scientific">Marchantia polymorpha</name>
    <name type="common">Common liverwort</name>
    <name type="synonym">Marchantia aquatica</name>
    <dbReference type="NCBI Taxonomy" id="3197"/>
    <lineage>
        <taxon>Eukaryota</taxon>
        <taxon>Viridiplantae</taxon>
        <taxon>Streptophyta</taxon>
        <taxon>Embryophyta</taxon>
        <taxon>Marchantiophyta</taxon>
        <taxon>Marchantiopsida</taxon>
        <taxon>Marchantiidae</taxon>
        <taxon>Marchantiales</taxon>
        <taxon>Marchantiaceae</taxon>
        <taxon>Marchantia</taxon>
    </lineage>
</organism>
<accession>A0A2R6WWQ6</accession>
<dbReference type="EMBL" id="KZ772724">
    <property type="protein sequence ID" value="PTQ38292.1"/>
    <property type="molecule type" value="Genomic_DNA"/>
</dbReference>
<dbReference type="AlphaFoldDB" id="A0A2R6WWQ6"/>
<reference evidence="2" key="1">
    <citation type="journal article" date="2017" name="Cell">
        <title>Insights into land plant evolution garnered from the Marchantia polymorpha genome.</title>
        <authorList>
            <person name="Bowman J.L."/>
            <person name="Kohchi T."/>
            <person name="Yamato K.T."/>
            <person name="Jenkins J."/>
            <person name="Shu S."/>
            <person name="Ishizaki K."/>
            <person name="Yamaoka S."/>
            <person name="Nishihama R."/>
            <person name="Nakamura Y."/>
            <person name="Berger F."/>
            <person name="Adam C."/>
            <person name="Aki S.S."/>
            <person name="Althoff F."/>
            <person name="Araki T."/>
            <person name="Arteaga-Vazquez M.A."/>
            <person name="Balasubrmanian S."/>
            <person name="Barry K."/>
            <person name="Bauer D."/>
            <person name="Boehm C.R."/>
            <person name="Briginshaw L."/>
            <person name="Caballero-Perez J."/>
            <person name="Catarino B."/>
            <person name="Chen F."/>
            <person name="Chiyoda S."/>
            <person name="Chovatia M."/>
            <person name="Davies K.M."/>
            <person name="Delmans M."/>
            <person name="Demura T."/>
            <person name="Dierschke T."/>
            <person name="Dolan L."/>
            <person name="Dorantes-Acosta A.E."/>
            <person name="Eklund D.M."/>
            <person name="Florent S.N."/>
            <person name="Flores-Sandoval E."/>
            <person name="Fujiyama A."/>
            <person name="Fukuzawa H."/>
            <person name="Galik B."/>
            <person name="Grimanelli D."/>
            <person name="Grimwood J."/>
            <person name="Grossniklaus U."/>
            <person name="Hamada T."/>
            <person name="Haseloff J."/>
            <person name="Hetherington A.J."/>
            <person name="Higo A."/>
            <person name="Hirakawa Y."/>
            <person name="Hundley H.N."/>
            <person name="Ikeda Y."/>
            <person name="Inoue K."/>
            <person name="Inoue S.I."/>
            <person name="Ishida S."/>
            <person name="Jia Q."/>
            <person name="Kakita M."/>
            <person name="Kanazawa T."/>
            <person name="Kawai Y."/>
            <person name="Kawashima T."/>
            <person name="Kennedy M."/>
            <person name="Kinose K."/>
            <person name="Kinoshita T."/>
            <person name="Kohara Y."/>
            <person name="Koide E."/>
            <person name="Komatsu K."/>
            <person name="Kopischke S."/>
            <person name="Kubo M."/>
            <person name="Kyozuka J."/>
            <person name="Lagercrantz U."/>
            <person name="Lin S.S."/>
            <person name="Lindquist E."/>
            <person name="Lipzen A.M."/>
            <person name="Lu C.W."/>
            <person name="De Luna E."/>
            <person name="Martienssen R.A."/>
            <person name="Minamino N."/>
            <person name="Mizutani M."/>
            <person name="Mizutani M."/>
            <person name="Mochizuki N."/>
            <person name="Monte I."/>
            <person name="Mosher R."/>
            <person name="Nagasaki H."/>
            <person name="Nakagami H."/>
            <person name="Naramoto S."/>
            <person name="Nishitani K."/>
            <person name="Ohtani M."/>
            <person name="Okamoto T."/>
            <person name="Okumura M."/>
            <person name="Phillips J."/>
            <person name="Pollak B."/>
            <person name="Reinders A."/>
            <person name="Rovekamp M."/>
            <person name="Sano R."/>
            <person name="Sawa S."/>
            <person name="Schmid M.W."/>
            <person name="Shirakawa M."/>
            <person name="Solano R."/>
            <person name="Spunde A."/>
            <person name="Suetsugu N."/>
            <person name="Sugano S."/>
            <person name="Sugiyama A."/>
            <person name="Sun R."/>
            <person name="Suzuki Y."/>
            <person name="Takenaka M."/>
            <person name="Takezawa D."/>
            <person name="Tomogane H."/>
            <person name="Tsuzuki M."/>
            <person name="Ueda T."/>
            <person name="Umeda M."/>
            <person name="Ward J.M."/>
            <person name="Watanabe Y."/>
            <person name="Yazaki K."/>
            <person name="Yokoyama R."/>
            <person name="Yoshitake Y."/>
            <person name="Yotsui I."/>
            <person name="Zachgo S."/>
            <person name="Schmutz J."/>
        </authorList>
    </citation>
    <scope>NUCLEOTIDE SEQUENCE [LARGE SCALE GENOMIC DNA]</scope>
    <source>
        <strain evidence="2">Tak-1</strain>
    </source>
</reference>
<protein>
    <submittedName>
        <fullName evidence="1">Uncharacterized protein</fullName>
    </submittedName>
</protein>
<name>A0A2R6WWQ6_MARPO</name>
<keyword evidence="2" id="KW-1185">Reference proteome</keyword>
<proteinExistence type="predicted"/>
<dbReference type="Proteomes" id="UP000244005">
    <property type="component" value="Unassembled WGS sequence"/>
</dbReference>
<dbReference type="Gramene" id="Mp6g01280.1">
    <property type="protein sequence ID" value="Mp6g01280.1.cds1"/>
    <property type="gene ID" value="Mp6g01280"/>
</dbReference>
<sequence>MNRTHEVQLPRSRSSLISLEAVCHMVGCSTAFLPPVVRPQVQKLNLFELKLIQTKYEFVAVHTQTK</sequence>
<evidence type="ECO:0000313" key="1">
    <source>
        <dbReference type="EMBL" id="PTQ38292.1"/>
    </source>
</evidence>
<evidence type="ECO:0000313" key="2">
    <source>
        <dbReference type="Proteomes" id="UP000244005"/>
    </source>
</evidence>